<name>A0A8H3CN39_9AGAM</name>
<dbReference type="AlphaFoldDB" id="A0A8H3CN39"/>
<proteinExistence type="predicted"/>
<dbReference type="SUPFAM" id="SSF50370">
    <property type="entry name" value="Ricin B-like lectins"/>
    <property type="match status" value="1"/>
</dbReference>
<dbReference type="InterPro" id="IPR035992">
    <property type="entry name" value="Ricin_B-like_lectins"/>
</dbReference>
<protein>
    <submittedName>
        <fullName evidence="1">Uncharacterized protein</fullName>
    </submittedName>
</protein>
<reference evidence="1" key="1">
    <citation type="submission" date="2021-01" db="EMBL/GenBank/DDBJ databases">
        <authorList>
            <person name="Kaushik A."/>
        </authorList>
    </citation>
    <scope>NUCLEOTIDE SEQUENCE</scope>
    <source>
        <strain evidence="1">Type strain: AG8-Rh-89/</strain>
    </source>
</reference>
<evidence type="ECO:0000313" key="2">
    <source>
        <dbReference type="Proteomes" id="UP000663850"/>
    </source>
</evidence>
<sequence>MTLVPGRYFIQGTDDEEQFVGIGPILIYPPPPLPLRYIEGFMKNLFTVNSLEGHVYELKTQDAGVGYHENNNVRLTRWCEKSQPWCVEHGDAQGSYRIRTPNEGRYWTAPEDDDLALIKLESANGRSNQEWKFVKYES</sequence>
<evidence type="ECO:0000313" key="1">
    <source>
        <dbReference type="EMBL" id="CAE6487724.1"/>
    </source>
</evidence>
<dbReference type="GO" id="GO:0004867">
    <property type="term" value="F:serine-type endopeptidase inhibitor activity"/>
    <property type="evidence" value="ECO:0007669"/>
    <property type="project" value="InterPro"/>
</dbReference>
<accession>A0A8H3CN39</accession>
<dbReference type="Pfam" id="PF16850">
    <property type="entry name" value="Inhibitor_I66"/>
    <property type="match status" value="1"/>
</dbReference>
<dbReference type="InterPro" id="IPR031755">
    <property type="entry name" value="Inhibitor_I66"/>
</dbReference>
<gene>
    <name evidence="1" type="ORF">RDB_LOCUS81460</name>
</gene>
<comment type="caution">
    <text evidence="1">The sequence shown here is derived from an EMBL/GenBank/DDBJ whole genome shotgun (WGS) entry which is preliminary data.</text>
</comment>
<dbReference type="Gene3D" id="2.80.10.50">
    <property type="match status" value="1"/>
</dbReference>
<dbReference type="Proteomes" id="UP000663850">
    <property type="component" value="Unassembled WGS sequence"/>
</dbReference>
<organism evidence="1 2">
    <name type="scientific">Rhizoctonia solani</name>
    <dbReference type="NCBI Taxonomy" id="456999"/>
    <lineage>
        <taxon>Eukaryota</taxon>
        <taxon>Fungi</taxon>
        <taxon>Dikarya</taxon>
        <taxon>Basidiomycota</taxon>
        <taxon>Agaricomycotina</taxon>
        <taxon>Agaricomycetes</taxon>
        <taxon>Cantharellales</taxon>
        <taxon>Ceratobasidiaceae</taxon>
        <taxon>Rhizoctonia</taxon>
    </lineage>
</organism>
<dbReference type="EMBL" id="CAJMWZ010004285">
    <property type="protein sequence ID" value="CAE6487724.1"/>
    <property type="molecule type" value="Genomic_DNA"/>
</dbReference>